<proteinExistence type="predicted"/>
<name>A0ABR4B1V0_9LECA</name>
<dbReference type="EMBL" id="JBHFEH010000059">
    <property type="protein sequence ID" value="KAL2049718.1"/>
    <property type="molecule type" value="Genomic_DNA"/>
</dbReference>
<feature type="compositionally biased region" description="Polar residues" evidence="1">
    <location>
        <begin position="1"/>
        <end position="15"/>
    </location>
</feature>
<protein>
    <recommendedName>
        <fullName evidence="4">Neurotrophin-3</fullName>
    </recommendedName>
</protein>
<keyword evidence="3" id="KW-1185">Reference proteome</keyword>
<gene>
    <name evidence="2" type="ORF">ABVK25_010059</name>
</gene>
<sequence length="154" mass="17403">MKPTASSTLLPNQRDPNAPKPIATKINKITSNIEERLEDDQRRRIAENTAALVEMDMVRSDLESLSVQSTELTGDLVYDAQTNLCLGDSQSREVRRKGFCTVEELLEYERQQNPLVRHFRSSVQDPLTGRWNMLQTPMVDSGQCAGNPEDDPEI</sequence>
<comment type="caution">
    <text evidence="2">The sequence shown here is derived from an EMBL/GenBank/DDBJ whole genome shotgun (WGS) entry which is preliminary data.</text>
</comment>
<organism evidence="2 3">
    <name type="scientific">Lepraria finkii</name>
    <dbReference type="NCBI Taxonomy" id="1340010"/>
    <lineage>
        <taxon>Eukaryota</taxon>
        <taxon>Fungi</taxon>
        <taxon>Dikarya</taxon>
        <taxon>Ascomycota</taxon>
        <taxon>Pezizomycotina</taxon>
        <taxon>Lecanoromycetes</taxon>
        <taxon>OSLEUM clade</taxon>
        <taxon>Lecanoromycetidae</taxon>
        <taxon>Lecanorales</taxon>
        <taxon>Lecanorineae</taxon>
        <taxon>Stereocaulaceae</taxon>
        <taxon>Lepraria</taxon>
    </lineage>
</organism>
<reference evidence="2 3" key="1">
    <citation type="submission" date="2024-09" db="EMBL/GenBank/DDBJ databases">
        <title>Rethinking Asexuality: The Enigmatic Case of Functional Sexual Genes in Lepraria (Stereocaulaceae).</title>
        <authorList>
            <person name="Doellman M."/>
            <person name="Sun Y."/>
            <person name="Barcenas-Pena A."/>
            <person name="Lumbsch H.T."/>
            <person name="Grewe F."/>
        </authorList>
    </citation>
    <scope>NUCLEOTIDE SEQUENCE [LARGE SCALE GENOMIC DNA]</scope>
    <source>
        <strain evidence="2 3">Grewe 0041</strain>
    </source>
</reference>
<dbReference type="Proteomes" id="UP001590951">
    <property type="component" value="Unassembled WGS sequence"/>
</dbReference>
<evidence type="ECO:0000256" key="1">
    <source>
        <dbReference type="SAM" id="MobiDB-lite"/>
    </source>
</evidence>
<evidence type="ECO:0008006" key="4">
    <source>
        <dbReference type="Google" id="ProtNLM"/>
    </source>
</evidence>
<evidence type="ECO:0000313" key="3">
    <source>
        <dbReference type="Proteomes" id="UP001590951"/>
    </source>
</evidence>
<evidence type="ECO:0000313" key="2">
    <source>
        <dbReference type="EMBL" id="KAL2049718.1"/>
    </source>
</evidence>
<accession>A0ABR4B1V0</accession>
<feature type="region of interest" description="Disordered" evidence="1">
    <location>
        <begin position="1"/>
        <end position="22"/>
    </location>
</feature>